<dbReference type="WBParaSite" id="ES5_v2.g16886.t1">
    <property type="protein sequence ID" value="ES5_v2.g16886.t1"/>
    <property type="gene ID" value="ES5_v2.g16886"/>
</dbReference>
<dbReference type="Proteomes" id="UP000887579">
    <property type="component" value="Unplaced"/>
</dbReference>
<accession>A0AC34FHQ6</accession>
<reference evidence="2" key="1">
    <citation type="submission" date="2022-11" db="UniProtKB">
        <authorList>
            <consortium name="WormBaseParasite"/>
        </authorList>
    </citation>
    <scope>IDENTIFICATION</scope>
</reference>
<evidence type="ECO:0000313" key="2">
    <source>
        <dbReference type="WBParaSite" id="ES5_v2.g16886.t1"/>
    </source>
</evidence>
<organism evidence="1 2">
    <name type="scientific">Panagrolaimus sp. ES5</name>
    <dbReference type="NCBI Taxonomy" id="591445"/>
    <lineage>
        <taxon>Eukaryota</taxon>
        <taxon>Metazoa</taxon>
        <taxon>Ecdysozoa</taxon>
        <taxon>Nematoda</taxon>
        <taxon>Chromadorea</taxon>
        <taxon>Rhabditida</taxon>
        <taxon>Tylenchina</taxon>
        <taxon>Panagrolaimomorpha</taxon>
        <taxon>Panagrolaimoidea</taxon>
        <taxon>Panagrolaimidae</taxon>
        <taxon>Panagrolaimus</taxon>
    </lineage>
</organism>
<evidence type="ECO:0000313" key="1">
    <source>
        <dbReference type="Proteomes" id="UP000887579"/>
    </source>
</evidence>
<name>A0AC34FHQ6_9BILA</name>
<protein>
    <submittedName>
        <fullName evidence="2">Uncharacterized protein</fullName>
    </submittedName>
</protein>
<proteinExistence type="predicted"/>
<sequence>MMVNTIRLIVIDNEQNLRYYEACRLKMDKKIKHLIIMHSDKEEESFYAAFKRTFINAYGFILCIDKCVIDRNKYFIIFQNSDKYQTFIQSANKRKEKFKQYITVAKNDKLFNSSFLKPIAEKCVVDSVLDGQLKPILEKLIQYYPPYQQEIGDSHISPIDYSTTSNNQLCNNVREYVPDIFEAEISTSSVMEDVAMSETENNIESPESSNETEENVLPASVVGFSVFGSVFGSV</sequence>